<evidence type="ECO:0000313" key="2">
    <source>
        <dbReference type="Proteomes" id="UP000268093"/>
    </source>
</evidence>
<dbReference type="InterPro" id="IPR036396">
    <property type="entry name" value="Cyt_P450_sf"/>
</dbReference>
<name>A0A433DIS0_9FUNG</name>
<protein>
    <recommendedName>
        <fullName evidence="3">Cytochrome P450</fullName>
    </recommendedName>
</protein>
<dbReference type="InterPro" id="IPR001128">
    <property type="entry name" value="Cyt_P450"/>
</dbReference>
<dbReference type="Proteomes" id="UP000268093">
    <property type="component" value="Unassembled WGS sequence"/>
</dbReference>
<evidence type="ECO:0000313" key="1">
    <source>
        <dbReference type="EMBL" id="RUP50740.1"/>
    </source>
</evidence>
<accession>A0A433DIS0</accession>
<reference evidence="1 2" key="1">
    <citation type="journal article" date="2018" name="New Phytol.">
        <title>Phylogenomics of Endogonaceae and evolution of mycorrhizas within Mucoromycota.</title>
        <authorList>
            <person name="Chang Y."/>
            <person name="Desiro A."/>
            <person name="Na H."/>
            <person name="Sandor L."/>
            <person name="Lipzen A."/>
            <person name="Clum A."/>
            <person name="Barry K."/>
            <person name="Grigoriev I.V."/>
            <person name="Martin F.M."/>
            <person name="Stajich J.E."/>
            <person name="Smith M.E."/>
            <person name="Bonito G."/>
            <person name="Spatafora J.W."/>
        </authorList>
    </citation>
    <scope>NUCLEOTIDE SEQUENCE [LARGE SCALE GENOMIC DNA]</scope>
    <source>
        <strain evidence="1 2">GMNB39</strain>
    </source>
</reference>
<keyword evidence="2" id="KW-1185">Reference proteome</keyword>
<proteinExistence type="predicted"/>
<sequence>MGYLCHYPRVLCKLREEVNTALDEIPSLADLTFDKVHSLKYFDCFLKEVFRLLPEGGIAHGANRSRHRARGWRLTPMARSWADTRSPKARGC</sequence>
<dbReference type="GO" id="GO:0004497">
    <property type="term" value="F:monooxygenase activity"/>
    <property type="evidence" value="ECO:0007669"/>
    <property type="project" value="InterPro"/>
</dbReference>
<comment type="caution">
    <text evidence="1">The sequence shown here is derived from an EMBL/GenBank/DDBJ whole genome shotgun (WGS) entry which is preliminary data.</text>
</comment>
<organism evidence="1 2">
    <name type="scientific">Jimgerdemannia flammicorona</name>
    <dbReference type="NCBI Taxonomy" id="994334"/>
    <lineage>
        <taxon>Eukaryota</taxon>
        <taxon>Fungi</taxon>
        <taxon>Fungi incertae sedis</taxon>
        <taxon>Mucoromycota</taxon>
        <taxon>Mucoromycotina</taxon>
        <taxon>Endogonomycetes</taxon>
        <taxon>Endogonales</taxon>
        <taxon>Endogonaceae</taxon>
        <taxon>Jimgerdemannia</taxon>
    </lineage>
</organism>
<dbReference type="GO" id="GO:0016705">
    <property type="term" value="F:oxidoreductase activity, acting on paired donors, with incorporation or reduction of molecular oxygen"/>
    <property type="evidence" value="ECO:0007669"/>
    <property type="project" value="InterPro"/>
</dbReference>
<dbReference type="GO" id="GO:0005506">
    <property type="term" value="F:iron ion binding"/>
    <property type="evidence" value="ECO:0007669"/>
    <property type="project" value="InterPro"/>
</dbReference>
<dbReference type="Pfam" id="PF00067">
    <property type="entry name" value="p450"/>
    <property type="match status" value="1"/>
</dbReference>
<dbReference type="GO" id="GO:0020037">
    <property type="term" value="F:heme binding"/>
    <property type="evidence" value="ECO:0007669"/>
    <property type="project" value="InterPro"/>
</dbReference>
<evidence type="ECO:0008006" key="3">
    <source>
        <dbReference type="Google" id="ProtNLM"/>
    </source>
</evidence>
<dbReference type="AlphaFoldDB" id="A0A433DIS0"/>
<gene>
    <name evidence="1" type="ORF">BC936DRAFT_137886</name>
</gene>
<dbReference type="Gene3D" id="1.10.630.10">
    <property type="entry name" value="Cytochrome P450"/>
    <property type="match status" value="1"/>
</dbReference>
<dbReference type="OrthoDB" id="1470350at2759"/>
<dbReference type="SUPFAM" id="SSF48264">
    <property type="entry name" value="Cytochrome P450"/>
    <property type="match status" value="1"/>
</dbReference>
<dbReference type="EMBL" id="RBNI01001210">
    <property type="protein sequence ID" value="RUP50740.1"/>
    <property type="molecule type" value="Genomic_DNA"/>
</dbReference>